<dbReference type="OrthoDB" id="9785345at2"/>
<evidence type="ECO:0000313" key="4">
    <source>
        <dbReference type="Proteomes" id="UP000295304"/>
    </source>
</evidence>
<proteinExistence type="predicted"/>
<evidence type="ECO:0000259" key="2">
    <source>
        <dbReference type="Pfam" id="PF07486"/>
    </source>
</evidence>
<feature type="domain" description="Cell wall hydrolase SleB" evidence="2">
    <location>
        <begin position="43"/>
        <end position="158"/>
    </location>
</feature>
<dbReference type="EMBL" id="SLZW01000007">
    <property type="protein sequence ID" value="TCS61682.1"/>
    <property type="molecule type" value="Genomic_DNA"/>
</dbReference>
<dbReference type="Proteomes" id="UP000295304">
    <property type="component" value="Unassembled WGS sequence"/>
</dbReference>
<gene>
    <name evidence="3" type="ORF">EDD55_10791</name>
</gene>
<name>A0A4R3J887_9PROT</name>
<evidence type="ECO:0000313" key="3">
    <source>
        <dbReference type="EMBL" id="TCS61682.1"/>
    </source>
</evidence>
<sequence>MTAPIPATAKENGARPTTNAMPPEDRRHTVDILARTLYGEARGESLAGKEAIAAVVINRVARAKTRGGYWWGDTIAEVCQKPWQFSCWNESDPNRRKILAVRSGNRIFDSCLRIARRAEAGLLRDETKGATHYHACNINPPWARGKAASVEIGRHLFYNDIE</sequence>
<dbReference type="AlphaFoldDB" id="A0A4R3J887"/>
<dbReference type="InterPro" id="IPR011105">
    <property type="entry name" value="Cell_wall_hydrolase_SleB"/>
</dbReference>
<comment type="caution">
    <text evidence="3">The sequence shown here is derived from an EMBL/GenBank/DDBJ whole genome shotgun (WGS) entry which is preliminary data.</text>
</comment>
<feature type="region of interest" description="Disordered" evidence="1">
    <location>
        <begin position="1"/>
        <end position="26"/>
    </location>
</feature>
<keyword evidence="4" id="KW-1185">Reference proteome</keyword>
<organism evidence="3 4">
    <name type="scientific">Varunaivibrio sulfuroxidans</name>
    <dbReference type="NCBI Taxonomy" id="1773489"/>
    <lineage>
        <taxon>Bacteria</taxon>
        <taxon>Pseudomonadati</taxon>
        <taxon>Pseudomonadota</taxon>
        <taxon>Alphaproteobacteria</taxon>
        <taxon>Rhodospirillales</taxon>
        <taxon>Magnetovibrionaceae</taxon>
        <taxon>Varunaivibrio</taxon>
    </lineage>
</organism>
<dbReference type="InterPro" id="IPR042047">
    <property type="entry name" value="SleB_dom1"/>
</dbReference>
<dbReference type="RefSeq" id="WP_132939392.1">
    <property type="nucleotide sequence ID" value="NZ_CP119676.1"/>
</dbReference>
<evidence type="ECO:0000256" key="1">
    <source>
        <dbReference type="SAM" id="MobiDB-lite"/>
    </source>
</evidence>
<keyword evidence="3" id="KW-0378">Hydrolase</keyword>
<dbReference type="GO" id="GO:0016787">
    <property type="term" value="F:hydrolase activity"/>
    <property type="evidence" value="ECO:0007669"/>
    <property type="project" value="UniProtKB-KW"/>
</dbReference>
<dbReference type="Gene3D" id="1.10.10.2520">
    <property type="entry name" value="Cell wall hydrolase SleB, domain 1"/>
    <property type="match status" value="1"/>
</dbReference>
<reference evidence="3 4" key="1">
    <citation type="submission" date="2019-03" db="EMBL/GenBank/DDBJ databases">
        <title>Genomic Encyclopedia of Type Strains, Phase IV (KMG-IV): sequencing the most valuable type-strain genomes for metagenomic binning, comparative biology and taxonomic classification.</title>
        <authorList>
            <person name="Goeker M."/>
        </authorList>
    </citation>
    <scope>NUCLEOTIDE SEQUENCE [LARGE SCALE GENOMIC DNA]</scope>
    <source>
        <strain evidence="3 4">DSM 101688</strain>
    </source>
</reference>
<accession>A0A4R3J887</accession>
<dbReference type="Pfam" id="PF07486">
    <property type="entry name" value="Hydrolase_2"/>
    <property type="match status" value="1"/>
</dbReference>
<protein>
    <submittedName>
        <fullName evidence="3">Cell wall hydrolase</fullName>
    </submittedName>
</protein>